<sequence>MPTLTVCVSPTDASVKARVKLAVSAVLTPVTLARSTTSFCTVLPASSTGAGLFGSKVGAAL</sequence>
<dbReference type="Proteomes" id="UP001055117">
    <property type="component" value="Unassembled WGS sequence"/>
</dbReference>
<keyword evidence="2" id="KW-1185">Reference proteome</keyword>
<protein>
    <submittedName>
        <fullName evidence="1">Uncharacterized protein</fullName>
    </submittedName>
</protein>
<gene>
    <name evidence="1" type="ORF">AFCDBAGC_3904</name>
</gene>
<dbReference type="EMBL" id="BPQG01000064">
    <property type="protein sequence ID" value="GJD46024.1"/>
    <property type="molecule type" value="Genomic_DNA"/>
</dbReference>
<evidence type="ECO:0000313" key="2">
    <source>
        <dbReference type="Proteomes" id="UP001055117"/>
    </source>
</evidence>
<name>A0ABQ4QMR0_9HYPH</name>
<evidence type="ECO:0000313" key="1">
    <source>
        <dbReference type="EMBL" id="GJD46024.1"/>
    </source>
</evidence>
<comment type="caution">
    <text evidence="1">The sequence shown here is derived from an EMBL/GenBank/DDBJ whole genome shotgun (WGS) entry which is preliminary data.</text>
</comment>
<accession>A0ABQ4QMR0</accession>
<proteinExistence type="predicted"/>
<reference evidence="1 2" key="1">
    <citation type="journal article" date="2021" name="Front. Microbiol.">
        <title>Comprehensive Comparative Genomics and Phenotyping of Methylobacterium Species.</title>
        <authorList>
            <person name="Alessa O."/>
            <person name="Ogura Y."/>
            <person name="Fujitani Y."/>
            <person name="Takami H."/>
            <person name="Hayashi T."/>
            <person name="Sahin N."/>
            <person name="Tani A."/>
        </authorList>
    </citation>
    <scope>NUCLEOTIDE SEQUENCE [LARGE SCALE GENOMIC DNA]</scope>
    <source>
        <strain evidence="1 2">DSM 23679</strain>
    </source>
</reference>
<organism evidence="1 2">
    <name type="scientific">Methylobacterium cerastii</name>
    <dbReference type="NCBI Taxonomy" id="932741"/>
    <lineage>
        <taxon>Bacteria</taxon>
        <taxon>Pseudomonadati</taxon>
        <taxon>Pseudomonadota</taxon>
        <taxon>Alphaproteobacteria</taxon>
        <taxon>Hyphomicrobiales</taxon>
        <taxon>Methylobacteriaceae</taxon>
        <taxon>Methylobacterium</taxon>
    </lineage>
</organism>